<feature type="signal peptide" evidence="1">
    <location>
        <begin position="1"/>
        <end position="21"/>
    </location>
</feature>
<reference evidence="3" key="1">
    <citation type="submission" date="2017-02" db="UniProtKB">
        <authorList>
            <consortium name="WormBaseParasite"/>
        </authorList>
    </citation>
    <scope>IDENTIFICATION</scope>
</reference>
<name>A0A0N4ZSM0_PARTI</name>
<dbReference type="Proteomes" id="UP000038045">
    <property type="component" value="Unplaced"/>
</dbReference>
<organism evidence="2 3">
    <name type="scientific">Parastrongyloides trichosuri</name>
    <name type="common">Possum-specific nematode worm</name>
    <dbReference type="NCBI Taxonomy" id="131310"/>
    <lineage>
        <taxon>Eukaryota</taxon>
        <taxon>Metazoa</taxon>
        <taxon>Ecdysozoa</taxon>
        <taxon>Nematoda</taxon>
        <taxon>Chromadorea</taxon>
        <taxon>Rhabditida</taxon>
        <taxon>Tylenchina</taxon>
        <taxon>Panagrolaimomorpha</taxon>
        <taxon>Strongyloidoidea</taxon>
        <taxon>Strongyloididae</taxon>
        <taxon>Parastrongyloides</taxon>
    </lineage>
</organism>
<keyword evidence="2" id="KW-1185">Reference proteome</keyword>
<evidence type="ECO:0000313" key="3">
    <source>
        <dbReference type="WBParaSite" id="PTRK_0001150200.1"/>
    </source>
</evidence>
<dbReference type="AlphaFoldDB" id="A0A0N4ZSM0"/>
<sequence>MYIYNLFYFSLSIIFTFPTYSESCGALSTDTFYKLSGNRILKGYDDKDPIGSIIGMGQQAIEPFITSSIPFTTTTIVTTTNIITENIQSIQFAEELNCPEFDDSCLWKNLDGYMVDEMDWYQGNGFLNDEKLFLASGTKVKPIGNYGIVATDKLKLPSVKSVLISTKIDCLTTSGTLKFKYWTSPEVKIIVCIKRLTKIYPDYDYCSPPIENGDPGPAIISIPDINKEPFQIFIRAENFVFKSGDLEGGFAIIDDIEFEGEICNKYSIKNYDSSFSETNSLMSNFQLSKRKGIIREVDGPVNENVCHILTCNFENKDICINYAISGDFIIVKDRYKNIVRDASTKKNDENEGFYAVVEGPKTFSRLTTQSFTLDDEVYFMFSYHKVSPLGRLRLIRKVKEKNVEEILFESPSEGFTVNKWIREGRTLTPGEYDYLAIEVTDLPMDTLIGIDEWFLLTMHKNLYCV</sequence>
<feature type="chain" id="PRO_5005892163" evidence="1">
    <location>
        <begin position="22"/>
        <end position="465"/>
    </location>
</feature>
<dbReference type="WBParaSite" id="PTRK_0001150200.1">
    <property type="protein sequence ID" value="PTRK_0001150200.1"/>
    <property type="gene ID" value="PTRK_0001150200"/>
</dbReference>
<evidence type="ECO:0000313" key="2">
    <source>
        <dbReference type="Proteomes" id="UP000038045"/>
    </source>
</evidence>
<protein>
    <submittedName>
        <fullName evidence="3">MAM domain-containing protein</fullName>
    </submittedName>
</protein>
<accession>A0A0N4ZSM0</accession>
<evidence type="ECO:0000256" key="1">
    <source>
        <dbReference type="SAM" id="SignalP"/>
    </source>
</evidence>
<proteinExistence type="predicted"/>
<keyword evidence="1" id="KW-0732">Signal</keyword>